<dbReference type="EMBL" id="QAXS01000005">
    <property type="protein sequence ID" value="PTW01229.1"/>
    <property type="molecule type" value="Genomic_DNA"/>
</dbReference>
<dbReference type="PROSITE" id="PS00910">
    <property type="entry name" value="UPF0029"/>
    <property type="match status" value="1"/>
</dbReference>
<evidence type="ECO:0000259" key="2">
    <source>
        <dbReference type="Pfam" id="PF01205"/>
    </source>
</evidence>
<dbReference type="PANTHER" id="PTHR16301:SF20">
    <property type="entry name" value="IMPACT FAMILY MEMBER YIGZ"/>
    <property type="match status" value="1"/>
</dbReference>
<dbReference type="SUPFAM" id="SSF54211">
    <property type="entry name" value="Ribosomal protein S5 domain 2-like"/>
    <property type="match status" value="1"/>
</dbReference>
<gene>
    <name evidence="3" type="ORF">C8C76_1054</name>
</gene>
<dbReference type="PANTHER" id="PTHR16301">
    <property type="entry name" value="IMPACT-RELATED"/>
    <property type="match status" value="1"/>
</dbReference>
<dbReference type="AlphaFoldDB" id="A0A2T5RNL3"/>
<accession>A0A2T5RNL3</accession>
<dbReference type="Proteomes" id="UP000244089">
    <property type="component" value="Unassembled WGS sequence"/>
</dbReference>
<dbReference type="InterPro" id="IPR023582">
    <property type="entry name" value="Impact"/>
</dbReference>
<reference evidence="3 4" key="1">
    <citation type="submission" date="2018-04" db="EMBL/GenBank/DDBJ databases">
        <title>Subsurface microbial communities from deep shales in Ohio and West Virginia, USA.</title>
        <authorList>
            <person name="Wrighton K."/>
        </authorList>
    </citation>
    <scope>NUCLEOTIDE SEQUENCE [LARGE SCALE GENOMIC DNA]</scope>
    <source>
        <strain evidence="3 4">WC1</strain>
    </source>
</reference>
<evidence type="ECO:0000313" key="4">
    <source>
        <dbReference type="Proteomes" id="UP000244089"/>
    </source>
</evidence>
<sequence>MSKLKKRPASNMEVRNQVKDSKFYGSIFSVKNRSEAEKRITEIKDKYSDATHNVSAFRVENPELEQEAIEYFDDDGEPSGSSGPPVLEAIKGENLLNTVIIVTRYFGGTKLGIGGLIRAYGDTARLAIKEAGIETLSEFYLLEVKSSFDKIGIVLGQLESLKADIQNTEYTNKGAAVRAIIPTDIKEKLQKILKEKTAAEAEVKIIKSVFK</sequence>
<organism evidence="3 4">
    <name type="scientific">Halanaerobium saccharolyticum</name>
    <dbReference type="NCBI Taxonomy" id="43595"/>
    <lineage>
        <taxon>Bacteria</taxon>
        <taxon>Bacillati</taxon>
        <taxon>Bacillota</taxon>
        <taxon>Clostridia</taxon>
        <taxon>Halanaerobiales</taxon>
        <taxon>Halanaerobiaceae</taxon>
        <taxon>Halanaerobium</taxon>
    </lineage>
</organism>
<dbReference type="InterPro" id="IPR020569">
    <property type="entry name" value="UPF0029_Impact_CS"/>
</dbReference>
<comment type="caution">
    <text evidence="3">The sequence shown here is derived from an EMBL/GenBank/DDBJ whole genome shotgun (WGS) entry which is preliminary data.</text>
</comment>
<comment type="similarity">
    <text evidence="1">Belongs to the IMPACT family.</text>
</comment>
<dbReference type="OrthoDB" id="9813771at2"/>
<proteinExistence type="inferred from homology"/>
<protein>
    <submittedName>
        <fullName evidence="3">Putative YigZ family protein</fullName>
    </submittedName>
</protein>
<evidence type="ECO:0000256" key="1">
    <source>
        <dbReference type="ARBA" id="ARBA00007665"/>
    </source>
</evidence>
<name>A0A2T5RNL3_9FIRM</name>
<feature type="domain" description="Impact N-terminal" evidence="2">
    <location>
        <begin position="19"/>
        <end position="128"/>
    </location>
</feature>
<dbReference type="RefSeq" id="WP_108138542.1">
    <property type="nucleotide sequence ID" value="NZ_QAXS01000005.1"/>
</dbReference>
<dbReference type="InterPro" id="IPR001498">
    <property type="entry name" value="Impact_N"/>
</dbReference>
<dbReference type="InterPro" id="IPR020568">
    <property type="entry name" value="Ribosomal_Su5_D2-typ_SF"/>
</dbReference>
<dbReference type="Gene3D" id="3.30.230.30">
    <property type="entry name" value="Impact, N-terminal domain"/>
    <property type="match status" value="1"/>
</dbReference>
<dbReference type="GO" id="GO:0006446">
    <property type="term" value="P:regulation of translational initiation"/>
    <property type="evidence" value="ECO:0007669"/>
    <property type="project" value="TreeGrafter"/>
</dbReference>
<evidence type="ECO:0000313" key="3">
    <source>
        <dbReference type="EMBL" id="PTW01229.1"/>
    </source>
</evidence>
<dbReference type="InterPro" id="IPR036956">
    <property type="entry name" value="Impact_N_sf"/>
</dbReference>
<dbReference type="GO" id="GO:0005737">
    <property type="term" value="C:cytoplasm"/>
    <property type="evidence" value="ECO:0007669"/>
    <property type="project" value="TreeGrafter"/>
</dbReference>
<dbReference type="Pfam" id="PF01205">
    <property type="entry name" value="Impact_N"/>
    <property type="match status" value="1"/>
</dbReference>